<feature type="region of interest" description="Disordered" evidence="1">
    <location>
        <begin position="162"/>
        <end position="182"/>
    </location>
</feature>
<evidence type="ECO:0000256" key="3">
    <source>
        <dbReference type="SAM" id="SignalP"/>
    </source>
</evidence>
<dbReference type="AlphaFoldDB" id="A0A2H0WSR6"/>
<dbReference type="SUPFAM" id="SSF49265">
    <property type="entry name" value="Fibronectin type III"/>
    <property type="match status" value="1"/>
</dbReference>
<dbReference type="Gene3D" id="2.60.40.10">
    <property type="entry name" value="Immunoglobulins"/>
    <property type="match status" value="1"/>
</dbReference>
<dbReference type="EMBL" id="PEZG01000056">
    <property type="protein sequence ID" value="PIS15667.1"/>
    <property type="molecule type" value="Genomic_DNA"/>
</dbReference>
<gene>
    <name evidence="5" type="ORF">COT62_02450</name>
</gene>
<evidence type="ECO:0000259" key="4">
    <source>
        <dbReference type="PROSITE" id="PS50853"/>
    </source>
</evidence>
<comment type="caution">
    <text evidence="5">The sequence shown here is derived from an EMBL/GenBank/DDBJ whole genome shotgun (WGS) entry which is preliminary data.</text>
</comment>
<dbReference type="SMART" id="SM00060">
    <property type="entry name" value="FN3"/>
    <property type="match status" value="1"/>
</dbReference>
<dbReference type="Proteomes" id="UP000231198">
    <property type="component" value="Unassembled WGS sequence"/>
</dbReference>
<proteinExistence type="predicted"/>
<dbReference type="CDD" id="cd00063">
    <property type="entry name" value="FN3"/>
    <property type="match status" value="1"/>
</dbReference>
<dbReference type="InterPro" id="IPR003961">
    <property type="entry name" value="FN3_dom"/>
</dbReference>
<feature type="signal peptide" evidence="3">
    <location>
        <begin position="1"/>
        <end position="23"/>
    </location>
</feature>
<feature type="transmembrane region" description="Helical" evidence="2">
    <location>
        <begin position="197"/>
        <end position="216"/>
    </location>
</feature>
<accession>A0A2H0WSR6</accession>
<protein>
    <recommendedName>
        <fullName evidence="4">Fibronectin type-III domain-containing protein</fullName>
    </recommendedName>
</protein>
<sequence>MKYFFNIIVIIASTVFVSSPVLAAKCMDEKPNDKPDLFQIDVTRTTATLHFTPVNNAVTNYTIVYGYERGEQRFGVSFPFGKSDGVINYTINDLSPNMEYFFRVRADNGCRNGPFSDTMSVRTNWESKIYTRVKEITEEPTGVVSPSFGKNALKEITSLSKLTPQPSLQPSPQPSPTTSVVNAGQVKGASTTKVSRFVFFIPLLILSVLFFILSYIRRKDKTKSFIDE</sequence>
<dbReference type="Pfam" id="PF00041">
    <property type="entry name" value="fn3"/>
    <property type="match status" value="1"/>
</dbReference>
<evidence type="ECO:0000313" key="6">
    <source>
        <dbReference type="Proteomes" id="UP000231198"/>
    </source>
</evidence>
<keyword evidence="2" id="KW-0812">Transmembrane</keyword>
<evidence type="ECO:0000313" key="5">
    <source>
        <dbReference type="EMBL" id="PIS15667.1"/>
    </source>
</evidence>
<keyword evidence="3" id="KW-0732">Signal</keyword>
<reference evidence="6" key="1">
    <citation type="submission" date="2017-09" db="EMBL/GenBank/DDBJ databases">
        <title>Depth-based differentiation of microbial function through sediment-hosted aquifers and enrichment of novel symbionts in the deep terrestrial subsurface.</title>
        <authorList>
            <person name="Probst A.J."/>
            <person name="Ladd B."/>
            <person name="Jarett J.K."/>
            <person name="Geller-Mcgrath D.E."/>
            <person name="Sieber C.M.K."/>
            <person name="Emerson J.B."/>
            <person name="Anantharaman K."/>
            <person name="Thomas B.C."/>
            <person name="Malmstrom R."/>
            <person name="Stieglmeier M."/>
            <person name="Klingl A."/>
            <person name="Woyke T."/>
            <person name="Ryan C.M."/>
            <person name="Banfield J.F."/>
        </authorList>
    </citation>
    <scope>NUCLEOTIDE SEQUENCE [LARGE SCALE GENOMIC DNA]</scope>
</reference>
<feature type="domain" description="Fibronectin type-III" evidence="4">
    <location>
        <begin position="31"/>
        <end position="126"/>
    </location>
</feature>
<name>A0A2H0WSR6_9BACT</name>
<dbReference type="InterPro" id="IPR036116">
    <property type="entry name" value="FN3_sf"/>
</dbReference>
<keyword evidence="2" id="KW-0472">Membrane</keyword>
<evidence type="ECO:0000256" key="1">
    <source>
        <dbReference type="SAM" id="MobiDB-lite"/>
    </source>
</evidence>
<evidence type="ECO:0000256" key="2">
    <source>
        <dbReference type="SAM" id="Phobius"/>
    </source>
</evidence>
<keyword evidence="2" id="KW-1133">Transmembrane helix</keyword>
<dbReference type="PROSITE" id="PS50853">
    <property type="entry name" value="FN3"/>
    <property type="match status" value="1"/>
</dbReference>
<feature type="chain" id="PRO_5013850086" description="Fibronectin type-III domain-containing protein" evidence="3">
    <location>
        <begin position="24"/>
        <end position="228"/>
    </location>
</feature>
<dbReference type="InterPro" id="IPR013783">
    <property type="entry name" value="Ig-like_fold"/>
</dbReference>
<organism evidence="5 6">
    <name type="scientific">Candidatus Roizmanbacteria bacterium CG09_land_8_20_14_0_10_41_9</name>
    <dbReference type="NCBI Taxonomy" id="1974850"/>
    <lineage>
        <taxon>Bacteria</taxon>
        <taxon>Candidatus Roizmaniibacteriota</taxon>
    </lineage>
</organism>